<comment type="function">
    <text evidence="11">Catalyzes the specific phosphorylation of the 3-hydroxyl group of shikimic acid using ATP as a cosubstrate.</text>
</comment>
<feature type="binding site" evidence="11">
    <location>
        <position position="21"/>
    </location>
    <ligand>
        <name>Mg(2+)</name>
        <dbReference type="ChEBI" id="CHEBI:18420"/>
    </ligand>
</feature>
<evidence type="ECO:0000256" key="10">
    <source>
        <dbReference type="ARBA" id="ARBA00048567"/>
    </source>
</evidence>
<comment type="subcellular location">
    <subcellularLocation>
        <location evidence="11">Cytoplasm</location>
    </subcellularLocation>
</comment>
<dbReference type="PANTHER" id="PTHR21087:SF16">
    <property type="entry name" value="SHIKIMATE KINASE 1, CHLOROPLASTIC"/>
    <property type="match status" value="1"/>
</dbReference>
<reference evidence="12 13" key="1">
    <citation type="submission" date="2024-09" db="EMBL/GenBank/DDBJ databases">
        <title>Paenibacillus zeirhizospherea sp. nov., isolated from surface of the maize (Zea mays) roots in a horticulture field, Hungary.</title>
        <authorList>
            <person name="Marton D."/>
            <person name="Farkas M."/>
            <person name="Bedics A."/>
            <person name="Toth E."/>
            <person name="Tancsics A."/>
            <person name="Boka K."/>
            <person name="Maroti G."/>
            <person name="Kriszt B."/>
            <person name="Cserhati M."/>
        </authorList>
    </citation>
    <scope>NUCLEOTIDE SEQUENCE [LARGE SCALE GENOMIC DNA]</scope>
    <source>
        <strain evidence="12 13">KCTC 33519</strain>
    </source>
</reference>
<keyword evidence="9 11" id="KW-0057">Aromatic amino acid biosynthesis</keyword>
<dbReference type="PANTHER" id="PTHR21087">
    <property type="entry name" value="SHIKIMATE KINASE"/>
    <property type="match status" value="1"/>
</dbReference>
<proteinExistence type="inferred from homology"/>
<evidence type="ECO:0000313" key="13">
    <source>
        <dbReference type="Proteomes" id="UP001580346"/>
    </source>
</evidence>
<protein>
    <recommendedName>
        <fullName evidence="3 11">Shikimate kinase</fullName>
        <shortName evidence="11">SK</shortName>
        <ecNumber evidence="3 11">2.7.1.71</ecNumber>
    </recommendedName>
</protein>
<keyword evidence="11" id="KW-0460">Magnesium</keyword>
<gene>
    <name evidence="11" type="primary">aroK</name>
    <name evidence="12" type="ORF">ACE41H_05775</name>
</gene>
<evidence type="ECO:0000256" key="7">
    <source>
        <dbReference type="ARBA" id="ARBA00022777"/>
    </source>
</evidence>
<dbReference type="InterPro" id="IPR000623">
    <property type="entry name" value="Shikimate_kinase/TSH1"/>
</dbReference>
<keyword evidence="11" id="KW-0963">Cytoplasm</keyword>
<evidence type="ECO:0000256" key="8">
    <source>
        <dbReference type="ARBA" id="ARBA00022840"/>
    </source>
</evidence>
<organism evidence="12 13">
    <name type="scientific">Paenibacillus enshidis</name>
    <dbReference type="NCBI Taxonomy" id="1458439"/>
    <lineage>
        <taxon>Bacteria</taxon>
        <taxon>Bacillati</taxon>
        <taxon>Bacillota</taxon>
        <taxon>Bacilli</taxon>
        <taxon>Bacillales</taxon>
        <taxon>Paenibacillaceae</taxon>
        <taxon>Paenibacillus</taxon>
    </lineage>
</organism>
<dbReference type="InterPro" id="IPR031322">
    <property type="entry name" value="Shikimate/glucono_kinase"/>
</dbReference>
<dbReference type="CDD" id="cd00464">
    <property type="entry name" value="SK"/>
    <property type="match status" value="1"/>
</dbReference>
<dbReference type="Proteomes" id="UP001580346">
    <property type="component" value="Unassembled WGS sequence"/>
</dbReference>
<dbReference type="GO" id="GO:0016301">
    <property type="term" value="F:kinase activity"/>
    <property type="evidence" value="ECO:0007669"/>
    <property type="project" value="UniProtKB-KW"/>
</dbReference>
<evidence type="ECO:0000256" key="4">
    <source>
        <dbReference type="ARBA" id="ARBA00022605"/>
    </source>
</evidence>
<feature type="binding site" evidence="11">
    <location>
        <position position="123"/>
    </location>
    <ligand>
        <name>ATP</name>
        <dbReference type="ChEBI" id="CHEBI:30616"/>
    </ligand>
</feature>
<accession>A0ABV5AQ20</accession>
<evidence type="ECO:0000256" key="2">
    <source>
        <dbReference type="ARBA" id="ARBA00006997"/>
    </source>
</evidence>
<keyword evidence="8 11" id="KW-0067">ATP-binding</keyword>
<dbReference type="RefSeq" id="WP_375353904.1">
    <property type="nucleotide sequence ID" value="NZ_JBHHMI010000003.1"/>
</dbReference>
<keyword evidence="6 11" id="KW-0547">Nucleotide-binding</keyword>
<dbReference type="Pfam" id="PF01202">
    <property type="entry name" value="SKI"/>
    <property type="match status" value="1"/>
</dbReference>
<comment type="cofactor">
    <cofactor evidence="11">
        <name>Mg(2+)</name>
        <dbReference type="ChEBI" id="CHEBI:18420"/>
    </cofactor>
    <text evidence="11">Binds 1 Mg(2+) ion per subunit.</text>
</comment>
<evidence type="ECO:0000313" key="12">
    <source>
        <dbReference type="EMBL" id="MFB5266294.1"/>
    </source>
</evidence>
<name>A0ABV5AQ20_9BACL</name>
<evidence type="ECO:0000256" key="3">
    <source>
        <dbReference type="ARBA" id="ARBA00012154"/>
    </source>
</evidence>
<dbReference type="PRINTS" id="PR01100">
    <property type="entry name" value="SHIKIMTKNASE"/>
</dbReference>
<feature type="binding site" evidence="11">
    <location>
        <position position="141"/>
    </location>
    <ligand>
        <name>substrate</name>
    </ligand>
</feature>
<keyword evidence="4 11" id="KW-0028">Amino-acid biosynthesis</keyword>
<feature type="binding site" evidence="11">
    <location>
        <begin position="17"/>
        <end position="22"/>
    </location>
    <ligand>
        <name>ATP</name>
        <dbReference type="ChEBI" id="CHEBI:30616"/>
    </ligand>
</feature>
<dbReference type="EMBL" id="JBHHMI010000003">
    <property type="protein sequence ID" value="MFB5266294.1"/>
    <property type="molecule type" value="Genomic_DNA"/>
</dbReference>
<comment type="catalytic activity">
    <reaction evidence="10 11">
        <text>shikimate + ATP = 3-phosphoshikimate + ADP + H(+)</text>
        <dbReference type="Rhea" id="RHEA:13121"/>
        <dbReference type="ChEBI" id="CHEBI:15378"/>
        <dbReference type="ChEBI" id="CHEBI:30616"/>
        <dbReference type="ChEBI" id="CHEBI:36208"/>
        <dbReference type="ChEBI" id="CHEBI:145989"/>
        <dbReference type="ChEBI" id="CHEBI:456216"/>
        <dbReference type="EC" id="2.7.1.71"/>
    </reaction>
</comment>
<dbReference type="InterPro" id="IPR027417">
    <property type="entry name" value="P-loop_NTPase"/>
</dbReference>
<comment type="caution">
    <text evidence="12">The sequence shown here is derived from an EMBL/GenBank/DDBJ whole genome shotgun (WGS) entry which is preliminary data.</text>
</comment>
<feature type="binding site" evidence="11">
    <location>
        <position position="63"/>
    </location>
    <ligand>
        <name>substrate</name>
    </ligand>
</feature>
<evidence type="ECO:0000256" key="1">
    <source>
        <dbReference type="ARBA" id="ARBA00004842"/>
    </source>
</evidence>
<dbReference type="PROSITE" id="PS01128">
    <property type="entry name" value="SHIKIMATE_KINASE"/>
    <property type="match status" value="1"/>
</dbReference>
<comment type="subunit">
    <text evidence="11">Monomer.</text>
</comment>
<keyword evidence="7 11" id="KW-0418">Kinase</keyword>
<keyword evidence="13" id="KW-1185">Reference proteome</keyword>
<feature type="binding site" evidence="11">
    <location>
        <position position="39"/>
    </location>
    <ligand>
        <name>substrate</name>
    </ligand>
</feature>
<evidence type="ECO:0000256" key="6">
    <source>
        <dbReference type="ARBA" id="ARBA00022741"/>
    </source>
</evidence>
<feature type="binding site" evidence="11">
    <location>
        <position position="85"/>
    </location>
    <ligand>
        <name>substrate</name>
    </ligand>
</feature>
<comment type="similarity">
    <text evidence="2 11">Belongs to the shikimate kinase family.</text>
</comment>
<keyword evidence="5 11" id="KW-0808">Transferase</keyword>
<comment type="caution">
    <text evidence="11">Lacks conserved residue(s) required for the propagation of feature annotation.</text>
</comment>
<dbReference type="EC" id="2.7.1.71" evidence="3 11"/>
<keyword evidence="11" id="KW-0479">Metal-binding</keyword>
<evidence type="ECO:0000256" key="11">
    <source>
        <dbReference type="HAMAP-Rule" id="MF_00109"/>
    </source>
</evidence>
<evidence type="ECO:0000256" key="5">
    <source>
        <dbReference type="ARBA" id="ARBA00022679"/>
    </source>
</evidence>
<comment type="pathway">
    <text evidence="1 11">Metabolic intermediate biosynthesis; chorismate biosynthesis; chorismate from D-erythrose 4-phosphate and phosphoenolpyruvate: step 5/7.</text>
</comment>
<dbReference type="InterPro" id="IPR023000">
    <property type="entry name" value="Shikimate_kinase_CS"/>
</dbReference>
<dbReference type="SUPFAM" id="SSF52540">
    <property type="entry name" value="P-loop containing nucleoside triphosphate hydrolases"/>
    <property type="match status" value="1"/>
</dbReference>
<dbReference type="Gene3D" id="3.40.50.300">
    <property type="entry name" value="P-loop containing nucleotide triphosphate hydrolases"/>
    <property type="match status" value="1"/>
</dbReference>
<evidence type="ECO:0000256" key="9">
    <source>
        <dbReference type="ARBA" id="ARBA00023141"/>
    </source>
</evidence>
<sequence>MENSVQNRNLILIGMMGTGKSTVGTLLAAKLGYRMVDLDAELERREGRTIPDIFANEGEAYFRDAETAVLHKVLEDSGQVIATGGGAVLKEGNCRAMFHNGYVVALSARAESIVERVSLSADRPLLAGDVEGRVRKIMEERKDAYSFAHVTIDTTGVDAGEVAELILAHYRV</sequence>
<dbReference type="HAMAP" id="MF_00109">
    <property type="entry name" value="Shikimate_kinase"/>
    <property type="match status" value="1"/>
</dbReference>